<accession>A0AAD9E954</accession>
<dbReference type="InterPro" id="IPR053018">
    <property type="entry name" value="Elsinochrome_Biosynth-Asso"/>
</dbReference>
<feature type="transmembrane region" description="Helical" evidence="1">
    <location>
        <begin position="353"/>
        <end position="370"/>
    </location>
</feature>
<name>A0AAD9E954_9PEZI</name>
<keyword evidence="1" id="KW-1133">Transmembrane helix</keyword>
<comment type="caution">
    <text evidence="2">The sequence shown here is derived from an EMBL/GenBank/DDBJ whole genome shotgun (WGS) entry which is preliminary data.</text>
</comment>
<feature type="transmembrane region" description="Helical" evidence="1">
    <location>
        <begin position="99"/>
        <end position="119"/>
    </location>
</feature>
<feature type="transmembrane region" description="Helical" evidence="1">
    <location>
        <begin position="166"/>
        <end position="185"/>
    </location>
</feature>
<evidence type="ECO:0000313" key="3">
    <source>
        <dbReference type="Proteomes" id="UP001243330"/>
    </source>
</evidence>
<protein>
    <submittedName>
        <fullName evidence="2">Uncharacterized protein</fullName>
    </submittedName>
</protein>
<feature type="transmembrane region" description="Helical" evidence="1">
    <location>
        <begin position="317"/>
        <end position="341"/>
    </location>
</feature>
<feature type="transmembrane region" description="Helical" evidence="1">
    <location>
        <begin position="238"/>
        <end position="256"/>
    </location>
</feature>
<keyword evidence="1" id="KW-0472">Membrane</keyword>
<evidence type="ECO:0000313" key="2">
    <source>
        <dbReference type="EMBL" id="KAK1842444.1"/>
    </source>
</evidence>
<proteinExistence type="predicted"/>
<evidence type="ECO:0000256" key="1">
    <source>
        <dbReference type="SAM" id="Phobius"/>
    </source>
</evidence>
<feature type="transmembrane region" description="Helical" evidence="1">
    <location>
        <begin position="131"/>
        <end position="154"/>
    </location>
</feature>
<dbReference type="Proteomes" id="UP001243330">
    <property type="component" value="Unassembled WGS sequence"/>
</dbReference>
<keyword evidence="3" id="KW-1185">Reference proteome</keyword>
<keyword evidence="1" id="KW-0812">Transmembrane</keyword>
<gene>
    <name evidence="2" type="ORF">CCHR01_14922</name>
</gene>
<dbReference type="AlphaFoldDB" id="A0AAD9E954"/>
<reference evidence="2" key="1">
    <citation type="submission" date="2023-01" db="EMBL/GenBank/DDBJ databases">
        <title>Colletotrichum chrysophilum M932 genome sequence.</title>
        <authorList>
            <person name="Baroncelli R."/>
        </authorList>
    </citation>
    <scope>NUCLEOTIDE SEQUENCE</scope>
    <source>
        <strain evidence="2">M932</strain>
    </source>
</reference>
<dbReference type="PANTHER" id="PTHR37577">
    <property type="entry name" value="INTEGRAL MEMBRANE PROTEIN"/>
    <property type="match status" value="1"/>
</dbReference>
<dbReference type="PANTHER" id="PTHR37577:SF1">
    <property type="entry name" value="INTEGRAL MEMBRANE PROTEIN"/>
    <property type="match status" value="1"/>
</dbReference>
<dbReference type="EMBL" id="JAQOWY010000413">
    <property type="protein sequence ID" value="KAK1842444.1"/>
    <property type="molecule type" value="Genomic_DNA"/>
</dbReference>
<feature type="transmembrane region" description="Helical" evidence="1">
    <location>
        <begin position="25"/>
        <end position="50"/>
    </location>
</feature>
<sequence>MVWTCSNVTDCPATMDLEDVADPDVMGFGVLLAFAMPALLSNAVLVVAYLSHTLPNSQYAHFDNKLILTLNSKLKKQIWLWNLLQPDHKMWIWLRMVRYEALLLTLSDQTLVASIALFVSTYSQICSVSSFTFQISISLSFFAANIHALTLIALKEYFAKHQIQARIRLGSMVFSTILQIVSVFINRIVQEGDADDYALCNIISPKAPWSHILWGSLIESWFTTYGLYTAMFKLYEPFTMYQPVSAWVLVLLRLVYRDERSQEDREELVRQEDRRFSQSNAKSISALRRQPSGFPTKMRIVSQAIAEDMTTSTFYDIMGVVVFAGWIITTFVAALLFGLKYGVNISSLLEPKFGQIMPILLLLVFIFSFMEASGR</sequence>
<organism evidence="2 3">
    <name type="scientific">Colletotrichum chrysophilum</name>
    <dbReference type="NCBI Taxonomy" id="1836956"/>
    <lineage>
        <taxon>Eukaryota</taxon>
        <taxon>Fungi</taxon>
        <taxon>Dikarya</taxon>
        <taxon>Ascomycota</taxon>
        <taxon>Pezizomycotina</taxon>
        <taxon>Sordariomycetes</taxon>
        <taxon>Hypocreomycetidae</taxon>
        <taxon>Glomerellales</taxon>
        <taxon>Glomerellaceae</taxon>
        <taxon>Colletotrichum</taxon>
        <taxon>Colletotrichum gloeosporioides species complex</taxon>
    </lineage>
</organism>